<reference evidence="7 8" key="1">
    <citation type="submission" date="2024-06" db="EMBL/GenBank/DDBJ databases">
        <title>Genomic Encyclopedia of Type Strains, Phase IV (KMG-IV): sequencing the most valuable type-strain genomes for metagenomic binning, comparative biology and taxonomic classification.</title>
        <authorList>
            <person name="Goeker M."/>
        </authorList>
    </citation>
    <scope>NUCLEOTIDE SEQUENCE [LARGE SCALE GENOMIC DNA]</scope>
    <source>
        <strain evidence="7 8">DSM 17809</strain>
    </source>
</reference>
<keyword evidence="2" id="KW-0963">Cytoplasm</keyword>
<evidence type="ECO:0000259" key="6">
    <source>
        <dbReference type="PROSITE" id="PS50937"/>
    </source>
</evidence>
<protein>
    <submittedName>
        <fullName evidence="7">Cu(I)-responsive transcriptional regulator</fullName>
    </submittedName>
</protein>
<gene>
    <name evidence="7" type="ORF">ABID41_000732</name>
</gene>
<keyword evidence="5" id="KW-0804">Transcription</keyword>
<dbReference type="PANTHER" id="PTHR30204:SF94">
    <property type="entry name" value="HEAVY METAL-DEPENDENT TRANSCRIPTIONAL REGULATOR HI_0293-RELATED"/>
    <property type="match status" value="1"/>
</dbReference>
<keyword evidence="4" id="KW-0238">DNA-binding</keyword>
<dbReference type="SMART" id="SM00422">
    <property type="entry name" value="HTH_MERR"/>
    <property type="match status" value="1"/>
</dbReference>
<dbReference type="RefSeq" id="WP_331932267.1">
    <property type="nucleotide sequence ID" value="NZ_JBEPLU010000001.1"/>
</dbReference>
<dbReference type="InterPro" id="IPR011789">
    <property type="entry name" value="CueR"/>
</dbReference>
<accession>A0ABV2EF23</accession>
<evidence type="ECO:0000256" key="2">
    <source>
        <dbReference type="ARBA" id="ARBA00022490"/>
    </source>
</evidence>
<evidence type="ECO:0000313" key="8">
    <source>
        <dbReference type="Proteomes" id="UP001549110"/>
    </source>
</evidence>
<comment type="caution">
    <text evidence="7">The sequence shown here is derived from an EMBL/GenBank/DDBJ whole genome shotgun (WGS) entry which is preliminary data.</text>
</comment>
<sequence length="132" mass="15005">MNIGQASRASGVSAKMIRYYDEIGLVRPSARTESNYREYDEREINELRFIRRARSLGFSMPEITKLLSLWRDRGRPSREVKAIADRHLADLDNRIAEMQAMADTLRQLSRCCAGDDRPDCPILADLTGETAA</sequence>
<dbReference type="SUPFAM" id="SSF46955">
    <property type="entry name" value="Putative DNA-binding domain"/>
    <property type="match status" value="1"/>
</dbReference>
<dbReference type="PROSITE" id="PS00552">
    <property type="entry name" value="HTH_MERR_1"/>
    <property type="match status" value="1"/>
</dbReference>
<evidence type="ECO:0000256" key="1">
    <source>
        <dbReference type="ARBA" id="ARBA00004496"/>
    </source>
</evidence>
<dbReference type="InterPro" id="IPR000551">
    <property type="entry name" value="MerR-type_HTH_dom"/>
</dbReference>
<feature type="domain" description="HTH merR-type" evidence="6">
    <location>
        <begin position="1"/>
        <end position="69"/>
    </location>
</feature>
<keyword evidence="8" id="KW-1185">Reference proteome</keyword>
<evidence type="ECO:0000256" key="5">
    <source>
        <dbReference type="ARBA" id="ARBA00023163"/>
    </source>
</evidence>
<keyword evidence="3" id="KW-0805">Transcription regulation</keyword>
<dbReference type="NCBIfam" id="TIGR02044">
    <property type="entry name" value="CueR"/>
    <property type="match status" value="1"/>
</dbReference>
<dbReference type="PRINTS" id="PR00040">
    <property type="entry name" value="HTHMERR"/>
</dbReference>
<evidence type="ECO:0000256" key="4">
    <source>
        <dbReference type="ARBA" id="ARBA00023125"/>
    </source>
</evidence>
<name>A0ABV2EF23_9CAUL</name>
<proteinExistence type="predicted"/>
<organism evidence="7 8">
    <name type="scientific">Phenylobacterium koreense</name>
    <dbReference type="NCBI Taxonomy" id="266125"/>
    <lineage>
        <taxon>Bacteria</taxon>
        <taxon>Pseudomonadati</taxon>
        <taxon>Pseudomonadota</taxon>
        <taxon>Alphaproteobacteria</taxon>
        <taxon>Caulobacterales</taxon>
        <taxon>Caulobacteraceae</taxon>
        <taxon>Phenylobacterium</taxon>
    </lineage>
</organism>
<dbReference type="Gene3D" id="1.10.1660.10">
    <property type="match status" value="1"/>
</dbReference>
<dbReference type="EMBL" id="JBEPLU010000001">
    <property type="protein sequence ID" value="MET3525637.1"/>
    <property type="molecule type" value="Genomic_DNA"/>
</dbReference>
<dbReference type="Pfam" id="PF00376">
    <property type="entry name" value="MerR"/>
    <property type="match status" value="1"/>
</dbReference>
<dbReference type="Proteomes" id="UP001549110">
    <property type="component" value="Unassembled WGS sequence"/>
</dbReference>
<dbReference type="Pfam" id="PF09278">
    <property type="entry name" value="MerR-DNA-bind"/>
    <property type="match status" value="1"/>
</dbReference>
<evidence type="ECO:0000313" key="7">
    <source>
        <dbReference type="EMBL" id="MET3525637.1"/>
    </source>
</evidence>
<dbReference type="InterPro" id="IPR009061">
    <property type="entry name" value="DNA-bd_dom_put_sf"/>
</dbReference>
<dbReference type="InterPro" id="IPR047057">
    <property type="entry name" value="MerR_fam"/>
</dbReference>
<evidence type="ECO:0000256" key="3">
    <source>
        <dbReference type="ARBA" id="ARBA00023015"/>
    </source>
</evidence>
<dbReference type="PANTHER" id="PTHR30204">
    <property type="entry name" value="REDOX-CYCLING DRUG-SENSING TRANSCRIPTIONAL ACTIVATOR SOXR"/>
    <property type="match status" value="1"/>
</dbReference>
<dbReference type="InterPro" id="IPR015358">
    <property type="entry name" value="Tscrpt_reg_MerR_DNA-bd"/>
</dbReference>
<comment type="subcellular location">
    <subcellularLocation>
        <location evidence="1">Cytoplasm</location>
    </subcellularLocation>
</comment>
<dbReference type="PROSITE" id="PS50937">
    <property type="entry name" value="HTH_MERR_2"/>
    <property type="match status" value="1"/>
</dbReference>
<dbReference type="CDD" id="cd01108">
    <property type="entry name" value="HTH_CueR"/>
    <property type="match status" value="1"/>
</dbReference>